<feature type="compositionally biased region" description="Low complexity" evidence="1">
    <location>
        <begin position="1532"/>
        <end position="1548"/>
    </location>
</feature>
<reference evidence="2" key="1">
    <citation type="journal article" date="2020" name="bioRxiv">
        <title>Comparative genomics of Chlamydomonas.</title>
        <authorList>
            <person name="Craig R.J."/>
            <person name="Hasan A.R."/>
            <person name="Ness R.W."/>
            <person name="Keightley P.D."/>
        </authorList>
    </citation>
    <scope>NUCLEOTIDE SEQUENCE</scope>
    <source>
        <strain evidence="2">SAG 7.73</strain>
    </source>
</reference>
<keyword evidence="3" id="KW-1185">Reference proteome</keyword>
<feature type="compositionally biased region" description="Low complexity" evidence="1">
    <location>
        <begin position="1585"/>
        <end position="1598"/>
    </location>
</feature>
<evidence type="ECO:0000313" key="3">
    <source>
        <dbReference type="Proteomes" id="UP000650467"/>
    </source>
</evidence>
<feature type="compositionally biased region" description="Gly residues" evidence="1">
    <location>
        <begin position="1571"/>
        <end position="1584"/>
    </location>
</feature>
<feature type="region of interest" description="Disordered" evidence="1">
    <location>
        <begin position="221"/>
        <end position="242"/>
    </location>
</feature>
<feature type="compositionally biased region" description="Low complexity" evidence="1">
    <location>
        <begin position="1496"/>
        <end position="1508"/>
    </location>
</feature>
<gene>
    <name evidence="2" type="ORF">HXX76_004291</name>
</gene>
<feature type="region of interest" description="Disordered" evidence="1">
    <location>
        <begin position="338"/>
        <end position="410"/>
    </location>
</feature>
<feature type="region of interest" description="Disordered" evidence="1">
    <location>
        <begin position="453"/>
        <end position="672"/>
    </location>
</feature>
<feature type="compositionally biased region" description="Low complexity" evidence="1">
    <location>
        <begin position="816"/>
        <end position="847"/>
    </location>
</feature>
<evidence type="ECO:0000256" key="1">
    <source>
        <dbReference type="SAM" id="MobiDB-lite"/>
    </source>
</evidence>
<feature type="compositionally biased region" description="Low complexity" evidence="1">
    <location>
        <begin position="470"/>
        <end position="480"/>
    </location>
</feature>
<feature type="region of interest" description="Disordered" evidence="1">
    <location>
        <begin position="794"/>
        <end position="860"/>
    </location>
</feature>
<dbReference type="OrthoDB" id="550939at2759"/>
<sequence>MVATTDPEQLERMWKVGRERKPLCNSFVCPCCGRLLPATDANTHMVTALSNIEPWLDEQSRRRFGASKQRGDLAARRAMREMLHVQIDTYKQTPNDGSPARVVIDDRWPLEPGTGMHWCGHPQMTRMELDAREEYRRFFIEKWAEVSNLAASSGGWLPQVPAFSLLPTVGASDSNALDMAPPPMFTAQGQLEFHGFGADTLSLGGAGPVDVLQRLRHFGEHPQMGDSSAAGGPAPGDAIGPSASAAGAGLQYAQRVVFGRGAETAASGSLGVAGSRAAAFHMLAQSTSAATTAAAASTHGSGMRVLEDGGDASGVSGEHVHATSGALTERVRLGMELPAHTLEDANRRKRHREEEEDEAADLGPHAARARLKVEGSAGGARHSSAAWAEEDGQPQQPQQHRLHERRPGPAHPSVELVEQVEVLGDLQMLPPQSALQQTAPVQQSTQQPFTLLLAPLGSSPPRPEQDEEAQPQVEVVQVQQRTAPAREPEQERQREGRLEQQVLPAPHAQQAAQPTEQAAQHAAQHAVEQTAQQATPQARCQADARDDTHQQCEARDDAWQPPRSAQQQAHTLGSRPAPQAPQQTQEQQLAGIEQQARPDRAPDRGPDQGADQGPRPQPGPMHSSLANALRQAARPAGLQQDRPWEGPQRLEAPKPQVQWEAQGPGQDQPLQQLLSEGGRRGLGLLGGLGDGDMEAAGLGRAGQPLALPPHPMLQAGNFGAGLGRDGTAVMPTERSSGGMERSVLSGSSARPEASPEPETALPKRRRPLQACPACKKILSHAQYYVHLADMKRHPKGQCRGADRAGVPQLRFGGGPAESAASQPPQEPAADSASRPEPSTATARTPLLAPTPAPAPAGSSMLLPPPLPPALPAPLLAPLPPPLLPSTLVPLPPQLPPPLLPPLPPPLPPPQLRGAEALGLMMGELPAGPGSLLPNRDSGMRLPPTGWMGSSGLLAPVLQDAPDGDVRCSICKIQEGGKNLERDHATSMGFLLCDLCGLEEALVSRTHTVDGMREEVKAMRTDTPYSELLLWQVGGKPLCCCFVCPCCKRLLPSGDANKHMVAALDAVFPLLSEPDQARFTDKLKTRGDLAARRAMREMLLERGDCTDVQRGLHYCGMPPMTAKERGGQQRYSEFLHRRWQLAMAVPGGRGDAALPSVLDPAMPDAAADDPMDPEQLMDMNGMPAPDMVWQPPPALVPRQLPLPLPLPPARNAAGAGGGRGGGLLAPAPLRADNHPEGGPLSYPASGRGAGGGAGPQEEPIMGLLPAGRMPFGLEAPGPHAAGALELVSECAVCGHSPNWRELQLGHWPPIDHLWAVGYILNDALRLPDLLQLAARDPDTAKKVVGAMCGPAAARPWQLGGEPLCCCFPCPCCERVLFHANAHRHMLAALLHSEVWRWLGPQARVRVRQIQQQQPLPEAGMLQELSPMACLKAMRGMLQGVIAAHPTVLNNVEEPCLCGAERMTKLEAATQQAALAGLKAAGSSLAVASEQPPGRPGGVAPAAPAAAAPASRGDQLVRLGRTSGAEAMDSASVQQQQLALQPPGMPPAGLHGRPGPPQPAARPGSQPGLPLAVGGGRLGLPQGGGAAATAPPLPASLLTGRAGQRLPQPQQKRADSDSQTSGALAWAGERPVRRAQQPYGDEEPYMRYDDGRAMSYGDERVEHPGVEAGQRGREPNLKALMDQLAAASASASQTAAPAGRAPAAVAASAAVSVAGPLRKPKPQAEEAGRAPPYGAELREAAPPAASAASGSASAGLQLVTALLKQLPPEQRQYVLREMEADADGAAAPAGAGGAAAAGAGAAGAGIPLYLAEQLAASGVDLSGLPPQPPRQQQQQQPQRQGRNVAAAAAAAAGPGPGPARGAPGAGGGRGLAGQRPWRQDRDAAEEDALSVLMTLRDQGGAAGDIRVAAAAVTGWVSAAATAIRATVDPALRHTADDDMLLSPPPPPSAAPEFPLSFADLAAATAEFRRIRRHLVITVMDKCPDHFVAVCPHLYHRHLVADLTASPFYTPVSPADYAARIRTVATMLQPIGLAIKPDRPPAVNYGTGKCHKTPFAFRYITASPSIATTDAAVVLTSFLRALDSSLPALYAHVMPAMPLRPWHHYLQIRGVAMGANFASYVANLALAYDEFRWQLALYDSIFRPATASLRAEAALAVDTLLAFLDTQRYTDDLLGGGNPFLPHLLMQSQSIAGISGIYSTDLKLAASGATAAAGTATPLSQLRHHAARQPHSGAYYVRPTAVR</sequence>
<feature type="region of interest" description="Disordered" evidence="1">
    <location>
        <begin position="732"/>
        <end position="767"/>
    </location>
</feature>
<comment type="caution">
    <text evidence="2">The sequence shown here is derived from an EMBL/GenBank/DDBJ whole genome shotgun (WGS) entry which is preliminary data.</text>
</comment>
<dbReference type="Proteomes" id="UP000650467">
    <property type="component" value="Unassembled WGS sequence"/>
</dbReference>
<name>A0A835TBL0_CHLIN</name>
<protein>
    <submittedName>
        <fullName evidence="2">Uncharacterized protein</fullName>
    </submittedName>
</protein>
<proteinExistence type="predicted"/>
<feature type="compositionally biased region" description="Low complexity" evidence="1">
    <location>
        <begin position="576"/>
        <end position="590"/>
    </location>
</feature>
<feature type="compositionally biased region" description="Low complexity" evidence="1">
    <location>
        <begin position="225"/>
        <end position="242"/>
    </location>
</feature>
<feature type="compositionally biased region" description="Basic and acidic residues" evidence="1">
    <location>
        <begin position="484"/>
        <end position="498"/>
    </location>
</feature>
<feature type="compositionally biased region" description="Low complexity" evidence="1">
    <location>
        <begin position="499"/>
        <end position="535"/>
    </location>
</feature>
<organism evidence="2 3">
    <name type="scientific">Chlamydomonas incerta</name>
    <dbReference type="NCBI Taxonomy" id="51695"/>
    <lineage>
        <taxon>Eukaryota</taxon>
        <taxon>Viridiplantae</taxon>
        <taxon>Chlorophyta</taxon>
        <taxon>core chlorophytes</taxon>
        <taxon>Chlorophyceae</taxon>
        <taxon>CS clade</taxon>
        <taxon>Chlamydomonadales</taxon>
        <taxon>Chlamydomonadaceae</taxon>
        <taxon>Chlamydomonas</taxon>
    </lineage>
</organism>
<feature type="compositionally biased region" description="Polar residues" evidence="1">
    <location>
        <begin position="1605"/>
        <end position="1620"/>
    </location>
</feature>
<feature type="compositionally biased region" description="Basic and acidic residues" evidence="1">
    <location>
        <begin position="596"/>
        <end position="606"/>
    </location>
</feature>
<feature type="compositionally biased region" description="Low complexity" evidence="1">
    <location>
        <begin position="1828"/>
        <end position="1851"/>
    </location>
</feature>
<evidence type="ECO:0000313" key="2">
    <source>
        <dbReference type="EMBL" id="KAG2440178.1"/>
    </source>
</evidence>
<feature type="region of interest" description="Disordered" evidence="1">
    <location>
        <begin position="1818"/>
        <end position="1881"/>
    </location>
</feature>
<dbReference type="EMBL" id="JAEHOC010000007">
    <property type="protein sequence ID" value="KAG2440178.1"/>
    <property type="molecule type" value="Genomic_DNA"/>
</dbReference>
<feature type="region of interest" description="Disordered" evidence="1">
    <location>
        <begin position="1484"/>
        <end position="1648"/>
    </location>
</feature>
<feature type="compositionally biased region" description="Low complexity" evidence="1">
    <location>
        <begin position="662"/>
        <end position="672"/>
    </location>
</feature>
<accession>A0A835TBL0</accession>
<feature type="region of interest" description="Disordered" evidence="1">
    <location>
        <begin position="1232"/>
        <end position="1253"/>
    </location>
</feature>
<feature type="compositionally biased region" description="Basic and acidic residues" evidence="1">
    <location>
        <begin position="542"/>
        <end position="558"/>
    </location>
</feature>